<organism evidence="1 2">
    <name type="scientific">Arenibacter nanhaiticus</name>
    <dbReference type="NCBI Taxonomy" id="558155"/>
    <lineage>
        <taxon>Bacteria</taxon>
        <taxon>Pseudomonadati</taxon>
        <taxon>Bacteroidota</taxon>
        <taxon>Flavobacteriia</taxon>
        <taxon>Flavobacteriales</taxon>
        <taxon>Flavobacteriaceae</taxon>
        <taxon>Arenibacter</taxon>
    </lineage>
</organism>
<proteinExistence type="predicted"/>
<feature type="non-terminal residue" evidence="1">
    <location>
        <position position="1"/>
    </location>
</feature>
<dbReference type="EMBL" id="FQYX01000001">
    <property type="protein sequence ID" value="SHI29690.1"/>
    <property type="molecule type" value="Genomic_DNA"/>
</dbReference>
<accession>A0A1M5ZZP3</accession>
<dbReference type="STRING" id="558155.SAMN04487911_1011"/>
<sequence>PYTYSIDGTNFGASNSFAGLKDGNYTLTVKDANDCTATRPITIDPLTPPTDITFSATAPNCPTQTSDVTLTVTGGSGALTYEIIAPAAVANGNNNIFTDLAPDTYTFRVTDAKGCFYDENFTITPVAPIDVTGNSTKDVSCQGSADGSIQYQVTGFTTTYSYSVSGPTTIPSQTGIASNSLNFNSLLAGNYTISVTDDTTNCTDTATVTVNEPVAAMAFTHVVSPKTCLDDGSVTITATDGWGGYIYEIEQPDSTVLGPQANNTFTGLSQDGTYTIRVTDAGGCVLTDTFDITTPANPIASIDATSDLCYSSSKLATVVVGASAGKAPYYYSINGGPTQTSNTFADLTPATYDFTVMDSNGCTDTVQFTIEPELTANAVLTKDLDCSVSPNAEINVAVSGGYPAYTYEVNVNGAGYVAYTGGFPYSSATAGTYRFRITDSRGCITQSNTVTVTPANNPVITSVTPTHVLCNGDNTGSLDIVVDTSVGVAPYTIQILETISGTDYGNRTNGLPAGDYQITLTDDKGCSVTTNETISEPTAITPNITHTNLSCSATSNIMGTITVDASGGTSTYIYEINNNDYSYTDSYDTASGTNDHTFSGLNFGDYTIRIIDSNGCENTSTVTITTGPDVLITTSGAAGCLPGSGEMLVEAAASNGTLGTGTFYFAIFPAPAFNAADPAWYPEDAFPAPDNSHNFTGLTPGVTYTFVVYDTDTACEYTQEATVPVASSSSLISTVDAATNVSCFGAADGTVEFTFHSYTGTQVDFEIFNATTHTSTGISGSSTALIPGASRTETLSSIAPGDYYILFTEVNGAGCVSASDTFIIEQSPASLEITATATNANSCKNNSGTITAKAKYGQGPYLFQLELASAVAPTATTWTGTNTTGIFNNNAETYRVYVKDANNCIQSVAVTVVEDPSPAISLSVPNQCATVEGDFTIEVELTNAGVQPYFLSLDGGAFQPVTFSGAPNTFSFTGLSSGTHTVIIRDANGCGNTQNIDIYPPTSLSAEVSVTPSCDALLMDDGEIKLKAYGGNILNYRFELRDTSDNIIRPKQISPTFSGLTPGTYRAYVYDNVAVGCDASVEITLEVPKAVVAAIGEIKDISCYGANDGSIIVNLDPSMDNPPYTYQLFDSTGLTPLSLPRFSNVFKNLSQGDYIVRVRSVRLCKTDLPFTIDEPSELVASASATNFACAADNSVSQAVITADIPTTGTAPYTYSIDGINFFASNTFNISDTGVSQSFNVTVKDANGCTDTDTVTINPLPTITDVTVAQQTAITCDNDEEVLLTVTGGSGDFTYELLPLGNPIGTQTSVAGATATYELTTTGDYTFRVTDNVTGCYFTTAPYTVAPYNTIKVNATATQAVSCFGGNDGEVEINLSGYTGNYSYEVFYSNGTSTTITNTGVAPGVLAIPNMSAGNYYVEITATDTPFCDIVSNTVTIASPAAALNLSVTKNVPANCNIGAQVTVKASGGTPAYTYAFVEDGVAPALANYTANASAVLDPATNLNWDVWVKDTNDCTFMIDVVIAADAMPTVTAPAFAADQCTSTGNKYSFTATGTGVA</sequence>
<dbReference type="InterPro" id="IPR025667">
    <property type="entry name" value="SprB_repeat"/>
</dbReference>
<evidence type="ECO:0000313" key="2">
    <source>
        <dbReference type="Proteomes" id="UP000184231"/>
    </source>
</evidence>
<gene>
    <name evidence="1" type="ORF">SAMN04487911_1011</name>
</gene>
<protein>
    <submittedName>
        <fullName evidence="1">SprB repeat-containing protein</fullName>
    </submittedName>
</protein>
<feature type="non-terminal residue" evidence="1">
    <location>
        <position position="1557"/>
    </location>
</feature>
<evidence type="ECO:0000313" key="1">
    <source>
        <dbReference type="EMBL" id="SHI29690.1"/>
    </source>
</evidence>
<reference evidence="1 2" key="1">
    <citation type="submission" date="2016-11" db="EMBL/GenBank/DDBJ databases">
        <authorList>
            <person name="Jaros S."/>
            <person name="Januszkiewicz K."/>
            <person name="Wedrychowicz H."/>
        </authorList>
    </citation>
    <scope>NUCLEOTIDE SEQUENCE [LARGE SCALE GENOMIC DNA]</scope>
    <source>
        <strain evidence="1 2">CGMCC 1.8863</strain>
    </source>
</reference>
<dbReference type="Proteomes" id="UP000184231">
    <property type="component" value="Unassembled WGS sequence"/>
</dbReference>
<keyword evidence="2" id="KW-1185">Reference proteome</keyword>
<dbReference type="Pfam" id="PF13573">
    <property type="entry name" value="SprB"/>
    <property type="match status" value="4"/>
</dbReference>
<name>A0A1M5ZZP3_9FLAO</name>